<sequence length="478" mass="52285">MASSSSYCTKRAPSGASGQRLSTAPPQHLQPRWDEPTLAYGSPYGRSGAARSSTRVYQEMERGPARVPELDNKLEGLMRMREEESPHKRGFKKWFDKRDHGRTSNGSRPGISAPQRVEKVLTPVFPYAVVGGRPPPSRPNRPPFELPPATPENAAAQEMHMVIKPENLGTAAQALRSNPVSAPELLSARKSYNRKRAVLEMPSGQVAEMLPGHGVQQSIMPIELPAGLPLPVELPAEPVVATRRQVDDKFKMARRRWVVISPDSAAALTSFPEPAFDDHHGAEAQYGDVESSGEDAGSNNESEVSEAVEEEEAEAVVLETEENKPMGVPQIVITEPSDVGPSKADTALLTPDYLYKRLLKTEKKQAVRLANALEPLAVLLAEAGGVGIYDFGAQEQVLHRLVEDSARYQAVRPALDILAHDRRVDPEDGQGLINGLCDVLAVRDEAKEAATHHKRKAKALETRLKQLQLAPAPERSRQ</sequence>
<feature type="compositionally biased region" description="Basic and acidic residues" evidence="2">
    <location>
        <begin position="58"/>
        <end position="102"/>
    </location>
</feature>
<name>A0A4Q4TBR5_9PEZI</name>
<dbReference type="OrthoDB" id="441210at2759"/>
<comment type="caution">
    <text evidence="3">The sequence shown here is derived from an EMBL/GenBank/DDBJ whole genome shotgun (WGS) entry which is preliminary data.</text>
</comment>
<dbReference type="EMBL" id="QJNU01000310">
    <property type="protein sequence ID" value="RYP02603.1"/>
    <property type="molecule type" value="Genomic_DNA"/>
</dbReference>
<feature type="region of interest" description="Disordered" evidence="2">
    <location>
        <begin position="131"/>
        <end position="150"/>
    </location>
</feature>
<proteinExistence type="predicted"/>
<accession>A0A4Q4TBR5</accession>
<evidence type="ECO:0000313" key="3">
    <source>
        <dbReference type="EMBL" id="RYP02603.1"/>
    </source>
</evidence>
<feature type="region of interest" description="Disordered" evidence="2">
    <location>
        <begin position="285"/>
        <end position="307"/>
    </location>
</feature>
<feature type="region of interest" description="Disordered" evidence="2">
    <location>
        <begin position="1"/>
        <end position="115"/>
    </location>
</feature>
<feature type="compositionally biased region" description="Polar residues" evidence="2">
    <location>
        <begin position="16"/>
        <end position="25"/>
    </location>
</feature>
<protein>
    <submittedName>
        <fullName evidence="3">Uncharacterized protein</fullName>
    </submittedName>
</protein>
<keyword evidence="1" id="KW-0175">Coiled coil</keyword>
<dbReference type="AlphaFoldDB" id="A0A4Q4TBR5"/>
<evidence type="ECO:0000256" key="1">
    <source>
        <dbReference type="SAM" id="Coils"/>
    </source>
</evidence>
<dbReference type="Proteomes" id="UP000293360">
    <property type="component" value="Unassembled WGS sequence"/>
</dbReference>
<gene>
    <name evidence="3" type="ORF">DL764_005729</name>
</gene>
<organism evidence="3 4">
    <name type="scientific">Monosporascus ibericus</name>
    <dbReference type="NCBI Taxonomy" id="155417"/>
    <lineage>
        <taxon>Eukaryota</taxon>
        <taxon>Fungi</taxon>
        <taxon>Dikarya</taxon>
        <taxon>Ascomycota</taxon>
        <taxon>Pezizomycotina</taxon>
        <taxon>Sordariomycetes</taxon>
        <taxon>Xylariomycetidae</taxon>
        <taxon>Xylariales</taxon>
        <taxon>Xylariales incertae sedis</taxon>
        <taxon>Monosporascus</taxon>
    </lineage>
</organism>
<keyword evidence="4" id="KW-1185">Reference proteome</keyword>
<evidence type="ECO:0000313" key="4">
    <source>
        <dbReference type="Proteomes" id="UP000293360"/>
    </source>
</evidence>
<evidence type="ECO:0000256" key="2">
    <source>
        <dbReference type="SAM" id="MobiDB-lite"/>
    </source>
</evidence>
<reference evidence="3 4" key="1">
    <citation type="submission" date="2018-06" db="EMBL/GenBank/DDBJ databases">
        <title>Complete Genomes of Monosporascus.</title>
        <authorList>
            <person name="Robinson A.J."/>
            <person name="Natvig D.O."/>
        </authorList>
    </citation>
    <scope>NUCLEOTIDE SEQUENCE [LARGE SCALE GENOMIC DNA]</scope>
    <source>
        <strain evidence="3 4">CBS 110550</strain>
    </source>
</reference>
<feature type="coiled-coil region" evidence="1">
    <location>
        <begin position="443"/>
        <end position="470"/>
    </location>
</feature>
<feature type="compositionally biased region" description="Pro residues" evidence="2">
    <location>
        <begin position="133"/>
        <end position="150"/>
    </location>
</feature>